<protein>
    <submittedName>
        <fullName evidence="2">FkbM family methyltransferase</fullName>
    </submittedName>
</protein>
<dbReference type="Pfam" id="PF05050">
    <property type="entry name" value="Methyltransf_21"/>
    <property type="match status" value="1"/>
</dbReference>
<dbReference type="Proteomes" id="UP000553193">
    <property type="component" value="Unassembled WGS sequence"/>
</dbReference>
<reference evidence="2 3" key="1">
    <citation type="submission" date="2020-08" db="EMBL/GenBank/DDBJ databases">
        <title>Genomic Encyclopedia of Type Strains, Phase IV (KMG-IV): sequencing the most valuable type-strain genomes for metagenomic binning, comparative biology and taxonomic classification.</title>
        <authorList>
            <person name="Goeker M."/>
        </authorList>
    </citation>
    <scope>NUCLEOTIDE SEQUENCE [LARGE SCALE GENOMIC DNA]</scope>
    <source>
        <strain evidence="2 3">DSM 19979</strain>
    </source>
</reference>
<evidence type="ECO:0000313" key="2">
    <source>
        <dbReference type="EMBL" id="MBB3898312.1"/>
    </source>
</evidence>
<accession>A0A840ABP8</accession>
<dbReference type="GO" id="GO:0008168">
    <property type="term" value="F:methyltransferase activity"/>
    <property type="evidence" value="ECO:0007669"/>
    <property type="project" value="UniProtKB-KW"/>
</dbReference>
<keyword evidence="2" id="KW-0808">Transferase</keyword>
<feature type="domain" description="Methyltransferase FkbM" evidence="1">
    <location>
        <begin position="172"/>
        <end position="305"/>
    </location>
</feature>
<evidence type="ECO:0000259" key="1">
    <source>
        <dbReference type="Pfam" id="PF05050"/>
    </source>
</evidence>
<sequence>MSATPGPEIPAHVVVWAYRLILGRDAESKEVIRQWQSLGDAPALVRHFMGSAEFRQTRAGRGLSPESLVPADADALDAWHWLRHGRPAPGETGPVPPFLTLREALLHGWDTLPDVPPDAVLVEVDGRPHWVRGIAGDPYLRNAPNEAAMLQRLVRLTRALLPDGGEGAVLLDGGANLGLSALAMAAGAPRHARLLAMEPNPRLGALLRDNLARNGLAHAEIHQAALVATPGEVLLHDPASASVAFVTAAENGVGSGARHAVPGVTLDELARPLARLDLVKLDIEGSETQAIKGGLRSLRRLRTAVYAELNIWTQLRFAGANPLRVIETWAKWFPHVVHFTEAGPRPVEGVHARSKMVHDILMSPGRHDDIVLCFDLDWVKRWV</sequence>
<dbReference type="Gene3D" id="3.40.50.150">
    <property type="entry name" value="Vaccinia Virus protein VP39"/>
    <property type="match status" value="1"/>
</dbReference>
<dbReference type="EMBL" id="JACIDJ010000002">
    <property type="protein sequence ID" value="MBB3898312.1"/>
    <property type="molecule type" value="Genomic_DNA"/>
</dbReference>
<dbReference type="InterPro" id="IPR052514">
    <property type="entry name" value="SAM-dependent_MTase"/>
</dbReference>
<keyword evidence="2" id="KW-0489">Methyltransferase</keyword>
<proteinExistence type="predicted"/>
<dbReference type="NCBIfam" id="TIGR01444">
    <property type="entry name" value="fkbM_fam"/>
    <property type="match status" value="1"/>
</dbReference>
<dbReference type="AlphaFoldDB" id="A0A840ABP8"/>
<dbReference type="RefSeq" id="WP_184383383.1">
    <property type="nucleotide sequence ID" value="NZ_JACIDJ010000002.1"/>
</dbReference>
<dbReference type="PANTHER" id="PTHR34203:SF15">
    <property type="entry name" value="SLL1173 PROTEIN"/>
    <property type="match status" value="1"/>
</dbReference>
<organism evidence="2 3">
    <name type="scientific">Roseococcus suduntuyensis</name>
    <dbReference type="NCBI Taxonomy" id="455361"/>
    <lineage>
        <taxon>Bacteria</taxon>
        <taxon>Pseudomonadati</taxon>
        <taxon>Pseudomonadota</taxon>
        <taxon>Alphaproteobacteria</taxon>
        <taxon>Acetobacterales</taxon>
        <taxon>Roseomonadaceae</taxon>
        <taxon>Roseococcus</taxon>
    </lineage>
</organism>
<dbReference type="SUPFAM" id="SSF53335">
    <property type="entry name" value="S-adenosyl-L-methionine-dependent methyltransferases"/>
    <property type="match status" value="1"/>
</dbReference>
<gene>
    <name evidence="2" type="ORF">GGQ83_001749</name>
</gene>
<comment type="caution">
    <text evidence="2">The sequence shown here is derived from an EMBL/GenBank/DDBJ whole genome shotgun (WGS) entry which is preliminary data.</text>
</comment>
<name>A0A840ABP8_9PROT</name>
<keyword evidence="3" id="KW-1185">Reference proteome</keyword>
<dbReference type="InterPro" id="IPR006342">
    <property type="entry name" value="FkbM_mtfrase"/>
</dbReference>
<dbReference type="GO" id="GO:0032259">
    <property type="term" value="P:methylation"/>
    <property type="evidence" value="ECO:0007669"/>
    <property type="project" value="UniProtKB-KW"/>
</dbReference>
<dbReference type="PANTHER" id="PTHR34203">
    <property type="entry name" value="METHYLTRANSFERASE, FKBM FAMILY PROTEIN"/>
    <property type="match status" value="1"/>
</dbReference>
<evidence type="ECO:0000313" key="3">
    <source>
        <dbReference type="Proteomes" id="UP000553193"/>
    </source>
</evidence>
<dbReference type="InterPro" id="IPR029063">
    <property type="entry name" value="SAM-dependent_MTases_sf"/>
</dbReference>